<dbReference type="Proteomes" id="UP000008783">
    <property type="component" value="Unassembled WGS sequence"/>
</dbReference>
<name>E3KEE9_PUCGT</name>
<dbReference type="GeneID" id="10530065"/>
<evidence type="ECO:0000256" key="1">
    <source>
        <dbReference type="SAM" id="MobiDB-lite"/>
    </source>
</evidence>
<dbReference type="InParanoid" id="E3KEE9"/>
<evidence type="ECO:0000313" key="2">
    <source>
        <dbReference type="EMBL" id="EFP82682.2"/>
    </source>
</evidence>
<reference key="1">
    <citation type="submission" date="2007-01" db="EMBL/GenBank/DDBJ databases">
        <title>The Genome Sequence of Puccinia graminis f. sp. tritici Strain CRL 75-36-700-3.</title>
        <authorList>
            <consortium name="The Broad Institute Genome Sequencing Platform"/>
            <person name="Birren B."/>
            <person name="Lander E."/>
            <person name="Galagan J."/>
            <person name="Nusbaum C."/>
            <person name="Devon K."/>
            <person name="Cuomo C."/>
            <person name="Jaffe D."/>
            <person name="Butler J."/>
            <person name="Alvarez P."/>
            <person name="Gnerre S."/>
            <person name="Grabherr M."/>
            <person name="Mauceli E."/>
            <person name="Brockman W."/>
            <person name="Young S."/>
            <person name="LaButti K."/>
            <person name="Sykes S."/>
            <person name="DeCaprio D."/>
            <person name="Crawford M."/>
            <person name="Koehrsen M."/>
            <person name="Engels R."/>
            <person name="Montgomery P."/>
            <person name="Pearson M."/>
            <person name="Howarth C."/>
            <person name="Larson L."/>
            <person name="White J."/>
            <person name="Zeng Q."/>
            <person name="Kodira C."/>
            <person name="Yandava C."/>
            <person name="Alvarado L."/>
            <person name="O'Leary S."/>
            <person name="Szabo L."/>
            <person name="Dean R."/>
            <person name="Schein J."/>
        </authorList>
    </citation>
    <scope>NUCLEOTIDE SEQUENCE</scope>
    <source>
        <strain>CRL 75-36-700-3</strain>
    </source>
</reference>
<evidence type="ECO:0000313" key="3">
    <source>
        <dbReference type="Proteomes" id="UP000008783"/>
    </source>
</evidence>
<accession>E3KEE9</accession>
<proteinExistence type="predicted"/>
<reference evidence="3" key="2">
    <citation type="journal article" date="2011" name="Proc. Natl. Acad. Sci. U.S.A.">
        <title>Obligate biotrophy features unraveled by the genomic analysis of rust fungi.</title>
        <authorList>
            <person name="Duplessis S."/>
            <person name="Cuomo C.A."/>
            <person name="Lin Y.-C."/>
            <person name="Aerts A."/>
            <person name="Tisserant E."/>
            <person name="Veneault-Fourrey C."/>
            <person name="Joly D.L."/>
            <person name="Hacquard S."/>
            <person name="Amselem J."/>
            <person name="Cantarel B.L."/>
            <person name="Chiu R."/>
            <person name="Coutinho P.M."/>
            <person name="Feau N."/>
            <person name="Field M."/>
            <person name="Frey P."/>
            <person name="Gelhaye E."/>
            <person name="Goldberg J."/>
            <person name="Grabherr M.G."/>
            <person name="Kodira C.D."/>
            <person name="Kohler A."/>
            <person name="Kuees U."/>
            <person name="Lindquist E.A."/>
            <person name="Lucas S.M."/>
            <person name="Mago R."/>
            <person name="Mauceli E."/>
            <person name="Morin E."/>
            <person name="Murat C."/>
            <person name="Pangilinan J.L."/>
            <person name="Park R."/>
            <person name="Pearson M."/>
            <person name="Quesneville H."/>
            <person name="Rouhier N."/>
            <person name="Sakthikumar S."/>
            <person name="Salamov A.A."/>
            <person name="Schmutz J."/>
            <person name="Selles B."/>
            <person name="Shapiro H."/>
            <person name="Tanguay P."/>
            <person name="Tuskan G.A."/>
            <person name="Henrissat B."/>
            <person name="Van de Peer Y."/>
            <person name="Rouze P."/>
            <person name="Ellis J.G."/>
            <person name="Dodds P.N."/>
            <person name="Schein J.E."/>
            <person name="Zhong S."/>
            <person name="Hamelin R.C."/>
            <person name="Grigoriev I.V."/>
            <person name="Szabo L.J."/>
            <person name="Martin F."/>
        </authorList>
    </citation>
    <scope>NUCLEOTIDE SEQUENCE [LARGE SCALE GENOMIC DNA]</scope>
    <source>
        <strain evidence="3">CRL 75-36-700-3 / race SCCL</strain>
    </source>
</reference>
<dbReference type="RefSeq" id="XP_003327101.2">
    <property type="nucleotide sequence ID" value="XM_003327053.2"/>
</dbReference>
<protein>
    <submittedName>
        <fullName evidence="2">Uncharacterized protein</fullName>
    </submittedName>
</protein>
<keyword evidence="3" id="KW-1185">Reference proteome</keyword>
<dbReference type="EMBL" id="DS178283">
    <property type="protein sequence ID" value="EFP82682.2"/>
    <property type="molecule type" value="Genomic_DNA"/>
</dbReference>
<organism evidence="2 3">
    <name type="scientific">Puccinia graminis f. sp. tritici (strain CRL 75-36-700-3 / race SCCL)</name>
    <name type="common">Black stem rust fungus</name>
    <dbReference type="NCBI Taxonomy" id="418459"/>
    <lineage>
        <taxon>Eukaryota</taxon>
        <taxon>Fungi</taxon>
        <taxon>Dikarya</taxon>
        <taxon>Basidiomycota</taxon>
        <taxon>Pucciniomycotina</taxon>
        <taxon>Pucciniomycetes</taxon>
        <taxon>Pucciniales</taxon>
        <taxon>Pucciniaceae</taxon>
        <taxon>Puccinia</taxon>
    </lineage>
</organism>
<sequence>MKDLKTPQAPKKTQQTPMKDLKTPQAPKKTQQTPMKALKTPQAPKNEGPQNTSGPQDDPSGPHEEPQDPFPAPQLMKDWKEDAVPEALPWEEKYSACHVLTVGRKILFPGTTHY</sequence>
<dbReference type="AlphaFoldDB" id="E3KEE9"/>
<dbReference type="HOGENOM" id="CLU_2122265_0_0_1"/>
<feature type="region of interest" description="Disordered" evidence="1">
    <location>
        <begin position="1"/>
        <end position="83"/>
    </location>
</feature>
<dbReference type="VEuPathDB" id="FungiDB:PGTG_08878"/>
<dbReference type="KEGG" id="pgr:PGTG_08878"/>
<gene>
    <name evidence="2" type="ORF">PGTG_08878</name>
</gene>